<dbReference type="PANTHER" id="PTHR14097">
    <property type="entry name" value="OXIDOREDUCTASE HTATIP2"/>
    <property type="match status" value="1"/>
</dbReference>
<evidence type="ECO:0000256" key="1">
    <source>
        <dbReference type="ARBA" id="ARBA00004370"/>
    </source>
</evidence>
<evidence type="ECO:0000313" key="5">
    <source>
        <dbReference type="Proteomes" id="UP001520878"/>
    </source>
</evidence>
<dbReference type="Proteomes" id="UP001520878">
    <property type="component" value="Unassembled WGS sequence"/>
</dbReference>
<reference evidence="4 5" key="1">
    <citation type="submission" date="2021-10" db="EMBL/GenBank/DDBJ databases">
        <title>Draft genome of Aestuariibacter halophilus JC2043.</title>
        <authorList>
            <person name="Emsley S.A."/>
            <person name="Pfannmuller K.M."/>
            <person name="Ushijima B."/>
            <person name="Saw J.H."/>
            <person name="Videau P."/>
        </authorList>
    </citation>
    <scope>NUCLEOTIDE SEQUENCE [LARGE SCALE GENOMIC DNA]</scope>
    <source>
        <strain evidence="4 5">JC2043</strain>
    </source>
</reference>
<feature type="domain" description="NAD-dependent epimerase/dehydratase" evidence="3">
    <location>
        <begin position="7"/>
        <end position="124"/>
    </location>
</feature>
<dbReference type="Gene3D" id="3.40.50.720">
    <property type="entry name" value="NAD(P)-binding Rossmann-like Domain"/>
    <property type="match status" value="1"/>
</dbReference>
<accession>A0ABS8GCA1</accession>
<evidence type="ECO:0000256" key="2">
    <source>
        <dbReference type="ARBA" id="ARBA00023136"/>
    </source>
</evidence>
<keyword evidence="5" id="KW-1185">Reference proteome</keyword>
<dbReference type="InterPro" id="IPR001509">
    <property type="entry name" value="Epimerase_deHydtase"/>
</dbReference>
<comment type="caution">
    <text evidence="4">The sequence shown here is derived from an EMBL/GenBank/DDBJ whole genome shotgun (WGS) entry which is preliminary data.</text>
</comment>
<proteinExistence type="predicted"/>
<dbReference type="SUPFAM" id="SSF51735">
    <property type="entry name" value="NAD(P)-binding Rossmann-fold domains"/>
    <property type="match status" value="1"/>
</dbReference>
<sequence length="211" mass="22747">MTPPLQALVAGATGLVGQALVKQLSNDSRYRRVHCLVRREGALNELAAGNTNVIQHCTDFKHLDRLPVWDKPVHVYICLGTTLKTAGSASAFRAIDHDLVIAVAREAVTQQAISVVWISSVGANAGSRNLYLRTKGEVEDQLARLSGQTPIRHVNPSLLLGAREDSRPAEAIGQLVAPLIAPLCVGPLAKWRPVRGEDVAGQMIALQEFRA</sequence>
<protein>
    <submittedName>
        <fullName evidence="4">NAD-dependent epimerase/dehydratase family protein</fullName>
    </submittedName>
</protein>
<evidence type="ECO:0000259" key="3">
    <source>
        <dbReference type="Pfam" id="PF01370"/>
    </source>
</evidence>
<dbReference type="EMBL" id="JAJEWP010000006">
    <property type="protein sequence ID" value="MCC2617876.1"/>
    <property type="molecule type" value="Genomic_DNA"/>
</dbReference>
<dbReference type="InterPro" id="IPR036291">
    <property type="entry name" value="NAD(P)-bd_dom_sf"/>
</dbReference>
<comment type="subcellular location">
    <subcellularLocation>
        <location evidence="1">Membrane</location>
    </subcellularLocation>
</comment>
<gene>
    <name evidence="4" type="ORF">LJ739_16610</name>
</gene>
<name>A0ABS8GCA1_9ALTE</name>
<dbReference type="PANTHER" id="PTHR14097:SF7">
    <property type="entry name" value="OXIDOREDUCTASE HTATIP2"/>
    <property type="match status" value="1"/>
</dbReference>
<dbReference type="Pfam" id="PF01370">
    <property type="entry name" value="Epimerase"/>
    <property type="match status" value="1"/>
</dbReference>
<organism evidence="4 5">
    <name type="scientific">Fluctibacter halophilus</name>
    <dbReference type="NCBI Taxonomy" id="226011"/>
    <lineage>
        <taxon>Bacteria</taxon>
        <taxon>Pseudomonadati</taxon>
        <taxon>Pseudomonadota</taxon>
        <taxon>Gammaproteobacteria</taxon>
        <taxon>Alteromonadales</taxon>
        <taxon>Alteromonadaceae</taxon>
        <taxon>Fluctibacter</taxon>
    </lineage>
</organism>
<evidence type="ECO:0000313" key="4">
    <source>
        <dbReference type="EMBL" id="MCC2617876.1"/>
    </source>
</evidence>
<keyword evidence="2" id="KW-0472">Membrane</keyword>
<dbReference type="RefSeq" id="WP_229162281.1">
    <property type="nucleotide sequence ID" value="NZ_JAJEWP010000006.1"/>
</dbReference>